<dbReference type="CDD" id="cd00161">
    <property type="entry name" value="beta-trefoil_Ricin-like"/>
    <property type="match status" value="1"/>
</dbReference>
<dbReference type="Proteomes" id="UP000053611">
    <property type="component" value="Unassembled WGS sequence"/>
</dbReference>
<proteinExistence type="predicted"/>
<dbReference type="SUPFAM" id="SSF50370">
    <property type="entry name" value="Ricin B-like lectins"/>
    <property type="match status" value="1"/>
</dbReference>
<dbReference type="PROSITE" id="PS50231">
    <property type="entry name" value="RICIN_B_LECTIN"/>
    <property type="match status" value="1"/>
</dbReference>
<evidence type="ECO:0000256" key="1">
    <source>
        <dbReference type="SAM" id="SignalP"/>
    </source>
</evidence>
<feature type="domain" description="Ricin B lectin" evidence="2">
    <location>
        <begin position="139"/>
        <end position="191"/>
    </location>
</feature>
<organism evidence="3 4">
    <name type="scientific">Cutaneotrichosporon oleaginosum</name>
    <dbReference type="NCBI Taxonomy" id="879819"/>
    <lineage>
        <taxon>Eukaryota</taxon>
        <taxon>Fungi</taxon>
        <taxon>Dikarya</taxon>
        <taxon>Basidiomycota</taxon>
        <taxon>Agaricomycotina</taxon>
        <taxon>Tremellomycetes</taxon>
        <taxon>Trichosporonales</taxon>
        <taxon>Trichosporonaceae</taxon>
        <taxon>Cutaneotrichosporon</taxon>
    </lineage>
</organism>
<gene>
    <name evidence="3" type="ORF">CC85DRAFT_287515</name>
</gene>
<reference evidence="3 4" key="1">
    <citation type="submission" date="2015-03" db="EMBL/GenBank/DDBJ databases">
        <title>Genomics and transcriptomics of the oil-accumulating basidiomycete yeast T. oleaginosus allow insights into substrate utilization and the diverse evolutionary trajectories of mating systems in fungi.</title>
        <authorList>
            <consortium name="DOE Joint Genome Institute"/>
            <person name="Kourist R."/>
            <person name="Kracht O."/>
            <person name="Bracharz F."/>
            <person name="Lipzen A."/>
            <person name="Nolan M."/>
            <person name="Ohm R."/>
            <person name="Grigoriev I."/>
            <person name="Sun S."/>
            <person name="Heitman J."/>
            <person name="Bruck T."/>
            <person name="Nowrousian M."/>
        </authorList>
    </citation>
    <scope>NUCLEOTIDE SEQUENCE [LARGE SCALE GENOMIC DNA]</scope>
    <source>
        <strain evidence="3 4">IBC0246</strain>
    </source>
</reference>
<dbReference type="GeneID" id="28984517"/>
<dbReference type="RefSeq" id="XP_018276904.1">
    <property type="nucleotide sequence ID" value="XM_018423914.1"/>
</dbReference>
<dbReference type="Pfam" id="PF00652">
    <property type="entry name" value="Ricin_B_lectin"/>
    <property type="match status" value="1"/>
</dbReference>
<dbReference type="Gene3D" id="2.80.10.50">
    <property type="match status" value="1"/>
</dbReference>
<keyword evidence="1" id="KW-0732">Signal</keyword>
<dbReference type="EMBL" id="KQ087235">
    <property type="protein sequence ID" value="KLT40413.1"/>
    <property type="molecule type" value="Genomic_DNA"/>
</dbReference>
<feature type="chain" id="PRO_5005245398" description="Ricin B lectin domain-containing protein" evidence="1">
    <location>
        <begin position="17"/>
        <end position="194"/>
    </location>
</feature>
<keyword evidence="4" id="KW-1185">Reference proteome</keyword>
<feature type="signal peptide" evidence="1">
    <location>
        <begin position="1"/>
        <end position="16"/>
    </location>
</feature>
<name>A0A0J0XH82_9TREE</name>
<dbReference type="AlphaFoldDB" id="A0A0J0XH82"/>
<evidence type="ECO:0000313" key="4">
    <source>
        <dbReference type="Proteomes" id="UP000053611"/>
    </source>
</evidence>
<protein>
    <recommendedName>
        <fullName evidence="2">Ricin B lectin domain-containing protein</fullName>
    </recommendedName>
</protein>
<accession>A0A0J0XH82</accession>
<evidence type="ECO:0000259" key="2">
    <source>
        <dbReference type="Pfam" id="PF00652"/>
    </source>
</evidence>
<sequence>MFATLFLLATAFTALAAPLGVEERSSRPIPMYIHPKAAPHMCLTAFKQGQGQYYGARLYIHKCEGLPNQQFRTAYGDTVLWFQDKSAQGTVEELCVVTGFTAYDDPTVDLTNGRRAQLFPCPPQRDAKPTRWSRKPVNGVWVQYDRGTIKLKNANVCLDLVDGNTGEGGNVQQWQCFNGNLNQQWIVDNKGMGA</sequence>
<dbReference type="InterPro" id="IPR035992">
    <property type="entry name" value="Ricin_B-like_lectins"/>
</dbReference>
<dbReference type="InterPro" id="IPR000772">
    <property type="entry name" value="Ricin_B_lectin"/>
</dbReference>
<evidence type="ECO:0000313" key="3">
    <source>
        <dbReference type="EMBL" id="KLT40413.1"/>
    </source>
</evidence>